<evidence type="ECO:0000259" key="1">
    <source>
        <dbReference type="Pfam" id="PF13649"/>
    </source>
</evidence>
<gene>
    <name evidence="2" type="ORF">RCIX2497</name>
</gene>
<sequence length="225" mass="26043">MREQDRKILRKFYRDNYLQYGHDIKSLGWLEGTQEARFTVLTSIGDLDGSSILDVGCGFADLYGFLRDRGISVDYTGIDLNPEFIEIAKSRYPDARFIVGDFEETKIPGRFDWAFECGIFNLKVHEHRPFVENTLRKMFKMASKGIAADFLSPASYDLTGEMYHPDPLEMVRYCNRLSKRVVLRCDYKPTEFCVYVYKDTDVGVMSAFRGFGSALKDLTTEKDYR</sequence>
<protein>
    <recommendedName>
        <fullName evidence="1">Methyltransferase domain-containing protein</fullName>
    </recommendedName>
</protein>
<dbReference type="EMBL" id="AM114193">
    <property type="protein sequence ID" value="CAJ37567.1"/>
    <property type="molecule type" value="Genomic_DNA"/>
</dbReference>
<evidence type="ECO:0000313" key="2">
    <source>
        <dbReference type="EMBL" id="CAJ37567.1"/>
    </source>
</evidence>
<feature type="domain" description="Methyltransferase" evidence="1">
    <location>
        <begin position="52"/>
        <end position="138"/>
    </location>
</feature>
<dbReference type="Gene3D" id="3.40.50.150">
    <property type="entry name" value="Vaccinia Virus protein VP39"/>
    <property type="match status" value="1"/>
</dbReference>
<dbReference type="STRING" id="351160.RCIX2497"/>
<dbReference type="OrthoDB" id="1018at2157"/>
<name>Q0W226_METAR</name>
<dbReference type="InterPro" id="IPR041698">
    <property type="entry name" value="Methyltransf_25"/>
</dbReference>
<accession>Q0W226</accession>
<evidence type="ECO:0000313" key="3">
    <source>
        <dbReference type="Proteomes" id="UP000000663"/>
    </source>
</evidence>
<dbReference type="AlphaFoldDB" id="Q0W226"/>
<organism evidence="2 3">
    <name type="scientific">Methanocella arvoryzae (strain DSM 22066 / NBRC 105507 / MRE50)</name>
    <dbReference type="NCBI Taxonomy" id="351160"/>
    <lineage>
        <taxon>Archaea</taxon>
        <taxon>Methanobacteriati</taxon>
        <taxon>Methanobacteriota</taxon>
        <taxon>Stenosarchaea group</taxon>
        <taxon>Methanomicrobia</taxon>
        <taxon>Methanocellales</taxon>
        <taxon>Methanocellaceae</taxon>
        <taxon>Methanocella</taxon>
    </lineage>
</organism>
<dbReference type="SUPFAM" id="SSF53335">
    <property type="entry name" value="S-adenosyl-L-methionine-dependent methyltransferases"/>
    <property type="match status" value="1"/>
</dbReference>
<dbReference type="KEGG" id="rci:RCIX2497"/>
<dbReference type="eggNOG" id="arCOG01791">
    <property type="taxonomic scope" value="Archaea"/>
</dbReference>
<dbReference type="InterPro" id="IPR029063">
    <property type="entry name" value="SAM-dependent_MTases_sf"/>
</dbReference>
<proteinExistence type="predicted"/>
<dbReference type="Proteomes" id="UP000000663">
    <property type="component" value="Chromosome"/>
</dbReference>
<dbReference type="CDD" id="cd02440">
    <property type="entry name" value="AdoMet_MTases"/>
    <property type="match status" value="1"/>
</dbReference>
<keyword evidence="3" id="KW-1185">Reference proteome</keyword>
<dbReference type="PATRIC" id="fig|351160.9.peg.714"/>
<dbReference type="Pfam" id="PF13649">
    <property type="entry name" value="Methyltransf_25"/>
    <property type="match status" value="1"/>
</dbReference>
<reference evidence="2 3" key="1">
    <citation type="journal article" date="2006" name="Science">
        <title>Genome of rice cluster I archaea -- the key methane producers in the rice rhizosphere.</title>
        <authorList>
            <person name="Erkel C."/>
            <person name="Kube M."/>
            <person name="Reinhardt R."/>
            <person name="Liesack W."/>
        </authorList>
    </citation>
    <scope>NUCLEOTIDE SEQUENCE [LARGE SCALE GENOMIC DNA]</scope>
    <source>
        <strain evidence="3">DSM 22066 / NBRC 105507 / MRE50</strain>
    </source>
</reference>